<gene>
    <name evidence="2" type="ORF">CC1G_07781</name>
</gene>
<dbReference type="PANTHER" id="PTHR11786:SF0">
    <property type="entry name" value="ARYLAMINE N-ACETYLTRANSFERASE 4-RELATED"/>
    <property type="match status" value="1"/>
</dbReference>
<dbReference type="OrthoDB" id="10260017at2759"/>
<evidence type="ECO:0000313" key="2">
    <source>
        <dbReference type="EMBL" id="EAU86585.1"/>
    </source>
</evidence>
<dbReference type="InterPro" id="IPR038765">
    <property type="entry name" value="Papain-like_cys_pep_sf"/>
</dbReference>
<name>A8NP08_COPC7</name>
<dbReference type="Proteomes" id="UP000001861">
    <property type="component" value="Unassembled WGS sequence"/>
</dbReference>
<evidence type="ECO:0000313" key="3">
    <source>
        <dbReference type="Proteomes" id="UP000001861"/>
    </source>
</evidence>
<accession>A8NP08</accession>
<dbReference type="PANTHER" id="PTHR11786">
    <property type="entry name" value="N-HYDROXYARYLAMINE O-ACETYLTRANSFERASE"/>
    <property type="match status" value="1"/>
</dbReference>
<dbReference type="VEuPathDB" id="FungiDB:CC1G_07781"/>
<dbReference type="EMBL" id="AACS02000012">
    <property type="protein sequence ID" value="EAU86585.1"/>
    <property type="molecule type" value="Genomic_DNA"/>
</dbReference>
<dbReference type="InterPro" id="IPR001447">
    <property type="entry name" value="Arylamine_N-AcTrfase"/>
</dbReference>
<proteinExistence type="inferred from homology"/>
<dbReference type="GO" id="GO:0016407">
    <property type="term" value="F:acetyltransferase activity"/>
    <property type="evidence" value="ECO:0007669"/>
    <property type="project" value="InterPro"/>
</dbReference>
<dbReference type="KEGG" id="cci:CC1G_07781"/>
<dbReference type="Pfam" id="PF00797">
    <property type="entry name" value="Acetyltransf_2"/>
    <property type="match status" value="1"/>
</dbReference>
<dbReference type="RefSeq" id="XP_001835238.1">
    <property type="nucleotide sequence ID" value="XM_001835186.1"/>
</dbReference>
<dbReference type="InterPro" id="IPR053710">
    <property type="entry name" value="Arylamine_NAT_domain_sf"/>
</dbReference>
<comment type="caution">
    <text evidence="2">The sequence shown here is derived from an EMBL/GenBank/DDBJ whole genome shotgun (WGS) entry which is preliminary data.</text>
</comment>
<dbReference type="OMA" id="YMTGVRN"/>
<organism evidence="2 3">
    <name type="scientific">Coprinopsis cinerea (strain Okayama-7 / 130 / ATCC MYA-4618 / FGSC 9003)</name>
    <name type="common">Inky cap fungus</name>
    <name type="synonym">Hormographiella aspergillata</name>
    <dbReference type="NCBI Taxonomy" id="240176"/>
    <lineage>
        <taxon>Eukaryota</taxon>
        <taxon>Fungi</taxon>
        <taxon>Dikarya</taxon>
        <taxon>Basidiomycota</taxon>
        <taxon>Agaricomycotina</taxon>
        <taxon>Agaricomycetes</taxon>
        <taxon>Agaricomycetidae</taxon>
        <taxon>Agaricales</taxon>
        <taxon>Agaricineae</taxon>
        <taxon>Psathyrellaceae</taxon>
        <taxon>Coprinopsis</taxon>
    </lineage>
</organism>
<dbReference type="InParanoid" id="A8NP08"/>
<evidence type="ECO:0000256" key="1">
    <source>
        <dbReference type="ARBA" id="ARBA00006547"/>
    </source>
</evidence>
<dbReference type="Gene3D" id="3.30.2140.20">
    <property type="match status" value="1"/>
</dbReference>
<comment type="similarity">
    <text evidence="1">Belongs to the arylamine N-acetyltransferase family.</text>
</comment>
<dbReference type="SUPFAM" id="SSF54001">
    <property type="entry name" value="Cysteine proteinases"/>
    <property type="match status" value="1"/>
</dbReference>
<sequence length="362" mass="40890">MSNLTAGYLSNKLWIKKVESFYTPAQVAKYLERIDFKPRLSEVDLVDGRTFVPSPEALERVMRGHLLTFPWENTAMHYTEKHWMDVTPEGVYQRFVDEGKGSYCFGQDMLLLGILRGMGFRAYSGAARVNVNHQTPEKEPTYASLTHAVIFVQPKPDSNETFVVDVGFGTLNLARPIPLSDDPGAVVKGAFEGQLYRLTRAQMGNSSVEVPPDVTDATHRRWNLEETRSVDGTPQPWKRLYTFTEEEFSLNDYLDGSFVVSQQPGAGVFWNNLLCVRCFVDEEDIDLDISQANWYRLVLVGSEVKRHDKNGTRVVKTITSEKERLEILGEMFGVDIPSEAVAYIKGRAPEIQGNARRGDDHG</sequence>
<dbReference type="AlphaFoldDB" id="A8NP08"/>
<dbReference type="eggNOG" id="ENOG502S76B">
    <property type="taxonomic scope" value="Eukaryota"/>
</dbReference>
<dbReference type="GeneID" id="6011766"/>
<keyword evidence="3" id="KW-1185">Reference proteome</keyword>
<reference evidence="2 3" key="1">
    <citation type="journal article" date="2010" name="Proc. Natl. Acad. Sci. U.S.A.">
        <title>Insights into evolution of multicellular fungi from the assembled chromosomes of the mushroom Coprinopsis cinerea (Coprinus cinereus).</title>
        <authorList>
            <person name="Stajich J.E."/>
            <person name="Wilke S.K."/>
            <person name="Ahren D."/>
            <person name="Au C.H."/>
            <person name="Birren B.W."/>
            <person name="Borodovsky M."/>
            <person name="Burns C."/>
            <person name="Canback B."/>
            <person name="Casselton L.A."/>
            <person name="Cheng C.K."/>
            <person name="Deng J."/>
            <person name="Dietrich F.S."/>
            <person name="Fargo D.C."/>
            <person name="Farman M.L."/>
            <person name="Gathman A.C."/>
            <person name="Goldberg J."/>
            <person name="Guigo R."/>
            <person name="Hoegger P.J."/>
            <person name="Hooker J.B."/>
            <person name="Huggins A."/>
            <person name="James T.Y."/>
            <person name="Kamada T."/>
            <person name="Kilaru S."/>
            <person name="Kodira C."/>
            <person name="Kues U."/>
            <person name="Kupfer D."/>
            <person name="Kwan H.S."/>
            <person name="Lomsadze A."/>
            <person name="Li W."/>
            <person name="Lilly W.W."/>
            <person name="Ma L.J."/>
            <person name="Mackey A.J."/>
            <person name="Manning G."/>
            <person name="Martin F."/>
            <person name="Muraguchi H."/>
            <person name="Natvig D.O."/>
            <person name="Palmerini H."/>
            <person name="Ramesh M.A."/>
            <person name="Rehmeyer C.J."/>
            <person name="Roe B.A."/>
            <person name="Shenoy N."/>
            <person name="Stanke M."/>
            <person name="Ter-Hovhannisyan V."/>
            <person name="Tunlid A."/>
            <person name="Velagapudi R."/>
            <person name="Vision T.J."/>
            <person name="Zeng Q."/>
            <person name="Zolan M.E."/>
            <person name="Pukkila P.J."/>
        </authorList>
    </citation>
    <scope>NUCLEOTIDE SEQUENCE [LARGE SCALE GENOMIC DNA]</scope>
    <source>
        <strain evidence="3">Okayama-7 / 130 / ATCC MYA-4618 / FGSC 9003</strain>
    </source>
</reference>
<protein>
    <submittedName>
        <fullName evidence="2">Uncharacterized protein</fullName>
    </submittedName>
</protein>